<organism evidence="3 4">
    <name type="scientific">Paenibacillus pasadenensis</name>
    <dbReference type="NCBI Taxonomy" id="217090"/>
    <lineage>
        <taxon>Bacteria</taxon>
        <taxon>Bacillati</taxon>
        <taxon>Bacillota</taxon>
        <taxon>Bacilli</taxon>
        <taxon>Bacillales</taxon>
        <taxon>Paenibacillaceae</taxon>
        <taxon>Paenibacillus</taxon>
    </lineage>
</organism>
<evidence type="ECO:0000256" key="1">
    <source>
        <dbReference type="SAM" id="Phobius"/>
    </source>
</evidence>
<dbReference type="Proteomes" id="UP000234789">
    <property type="component" value="Unassembled WGS sequence"/>
</dbReference>
<dbReference type="PANTHER" id="PTHR43446:SF1">
    <property type="entry name" value="BAND 7 DOMAIN-CONTAINING PROTEIN"/>
    <property type="match status" value="1"/>
</dbReference>
<proteinExistence type="predicted"/>
<keyword evidence="3" id="KW-0645">Protease</keyword>
<accession>A0A2N5N3G3</accession>
<comment type="caution">
    <text evidence="3">The sequence shown here is derived from an EMBL/GenBank/DDBJ whole genome shotgun (WGS) entry which is preliminary data.</text>
</comment>
<dbReference type="GO" id="GO:0006508">
    <property type="term" value="P:proteolysis"/>
    <property type="evidence" value="ECO:0007669"/>
    <property type="project" value="UniProtKB-KW"/>
</dbReference>
<dbReference type="GO" id="GO:0008233">
    <property type="term" value="F:peptidase activity"/>
    <property type="evidence" value="ECO:0007669"/>
    <property type="project" value="UniProtKB-KW"/>
</dbReference>
<keyword evidence="1" id="KW-0812">Transmembrane</keyword>
<feature type="domain" description="Band 7" evidence="2">
    <location>
        <begin position="71"/>
        <end position="236"/>
    </location>
</feature>
<dbReference type="SUPFAM" id="SSF117892">
    <property type="entry name" value="Band 7/SPFH domain"/>
    <property type="match status" value="1"/>
</dbReference>
<evidence type="ECO:0000313" key="3">
    <source>
        <dbReference type="EMBL" id="PLT44876.1"/>
    </source>
</evidence>
<feature type="transmembrane region" description="Helical" evidence="1">
    <location>
        <begin position="56"/>
        <end position="76"/>
    </location>
</feature>
<evidence type="ECO:0000259" key="2">
    <source>
        <dbReference type="SMART" id="SM00244"/>
    </source>
</evidence>
<dbReference type="AlphaFoldDB" id="A0A2N5N3G3"/>
<keyword evidence="1" id="KW-1133">Transmembrane helix</keyword>
<protein>
    <submittedName>
        <fullName evidence="3">Membrane protease family protein</fullName>
    </submittedName>
</protein>
<dbReference type="PANTHER" id="PTHR43446">
    <property type="entry name" value="MEMBRANE PROTEIN-RELATED"/>
    <property type="match status" value="1"/>
</dbReference>
<dbReference type="InterPro" id="IPR001107">
    <property type="entry name" value="Band_7"/>
</dbReference>
<sequence>MISLLHHSDSGGMTMQERKAWHMNGFGALLLGTAAFVGAALLFISSDEFALGAAGYVLGSLLLLASLILFSALTIVQPNQAKVITFFGRYKGTVTDSGLWLVMPFSAKSQVSLKVRNFNSQKLKVNDASGNPVEIAAVVVFRVTDTARASFEVDDYETFVEIQSETAIRHLAAQYPYDTYEDASAVSLRGNADEVSSRLLAELQERLTVAGVEVLETRLSHLAYAPEIAGAMLQRQQAEAIVSARQKIVDGAVGMVESALKQLEARGVVLDEERRAAMINNLMVAIVSERGTTPVINAGTLYN</sequence>
<evidence type="ECO:0000313" key="4">
    <source>
        <dbReference type="Proteomes" id="UP000234789"/>
    </source>
</evidence>
<dbReference type="CDD" id="cd03402">
    <property type="entry name" value="SPFH_like_u2"/>
    <property type="match status" value="1"/>
</dbReference>
<keyword evidence="1" id="KW-0472">Membrane</keyword>
<keyword evidence="3" id="KW-0378">Hydrolase</keyword>
<keyword evidence="4" id="KW-1185">Reference proteome</keyword>
<dbReference type="EMBL" id="NFEZ01000004">
    <property type="protein sequence ID" value="PLT44876.1"/>
    <property type="molecule type" value="Genomic_DNA"/>
</dbReference>
<feature type="transmembrane region" description="Helical" evidence="1">
    <location>
        <begin position="21"/>
        <end position="44"/>
    </location>
</feature>
<dbReference type="InterPro" id="IPR036013">
    <property type="entry name" value="Band_7/SPFH_dom_sf"/>
</dbReference>
<reference evidence="3 4" key="1">
    <citation type="submission" date="2017-05" db="EMBL/GenBank/DDBJ databases">
        <title>Functional genome analysis of Paenibacillus pasadenensis strain R16: insights on endophytic life style and antifungal activity.</title>
        <authorList>
            <person name="Passera A."/>
            <person name="Marcolungo L."/>
            <person name="Casati P."/>
            <person name="Brasca M."/>
            <person name="Quaglino F."/>
            <person name="Delledonne M."/>
        </authorList>
    </citation>
    <scope>NUCLEOTIDE SEQUENCE [LARGE SCALE GENOMIC DNA]</scope>
    <source>
        <strain evidence="3 4">R16</strain>
    </source>
</reference>
<dbReference type="Pfam" id="PF01145">
    <property type="entry name" value="Band_7"/>
    <property type="match status" value="1"/>
</dbReference>
<dbReference type="SMART" id="SM00244">
    <property type="entry name" value="PHB"/>
    <property type="match status" value="1"/>
</dbReference>
<name>A0A2N5N3G3_9BACL</name>
<dbReference type="Gene3D" id="3.30.479.30">
    <property type="entry name" value="Band 7 domain"/>
    <property type="match status" value="1"/>
</dbReference>
<gene>
    <name evidence="3" type="ORF">B8V81_3307</name>
</gene>